<proteinExistence type="predicted"/>
<evidence type="ECO:0000313" key="2">
    <source>
        <dbReference type="EMBL" id="MDY0406075.1"/>
    </source>
</evidence>
<feature type="transmembrane region" description="Helical" evidence="1">
    <location>
        <begin position="46"/>
        <end position="69"/>
    </location>
</feature>
<keyword evidence="3" id="KW-1185">Reference proteome</keyword>
<dbReference type="EMBL" id="JAROCA020000001">
    <property type="protein sequence ID" value="MDY0406075.1"/>
    <property type="molecule type" value="Genomic_DNA"/>
</dbReference>
<organism evidence="2 3">
    <name type="scientific">Tigheibacillus jepli</name>
    <dbReference type="NCBI Taxonomy" id="3035914"/>
    <lineage>
        <taxon>Bacteria</taxon>
        <taxon>Bacillati</taxon>
        <taxon>Bacillota</taxon>
        <taxon>Bacilli</taxon>
        <taxon>Bacillales</taxon>
        <taxon>Bacillaceae</taxon>
        <taxon>Tigheibacillus</taxon>
    </lineage>
</organism>
<sequence>MKDFVVFPKRRRMIMLSILAIIFTVLGLLFIGLAFADDFREDMVMLLVIGLVCAVFFGLGSVYFIYVLIKHKPALIVTNEGIIDQSSFIEAGLVRWEEIADIQFYEYGGQVFLGIFTHNPNLIIDRTSGIKKALNRINKGLIDAQVNIPAKNLDCDMEELVEVIDSRWNKSMQSDSK</sequence>
<reference evidence="2 3" key="1">
    <citation type="submission" date="2023-10" db="EMBL/GenBank/DDBJ databases">
        <title>179-bfca-hs.</title>
        <authorList>
            <person name="Miliotis G."/>
            <person name="Sengupta P."/>
            <person name="Hameed A."/>
            <person name="Chuvochina M."/>
            <person name="Mcdonagh F."/>
            <person name="Simpson A.C."/>
            <person name="Singh N.K."/>
            <person name="Rekha P.D."/>
            <person name="Raman K."/>
            <person name="Hugenholtz P."/>
            <person name="Venkateswaran K."/>
        </authorList>
    </citation>
    <scope>NUCLEOTIDE SEQUENCE [LARGE SCALE GENOMIC DNA]</scope>
    <source>
        <strain evidence="2 3">179-BFC-A-HS</strain>
    </source>
</reference>
<gene>
    <name evidence="2" type="ORF">P5G51_012350</name>
</gene>
<keyword evidence="1" id="KW-1133">Transmembrane helix</keyword>
<keyword evidence="1" id="KW-0812">Transmembrane</keyword>
<dbReference type="NCBIfam" id="NF041635">
    <property type="entry name" value="STM3941_fam"/>
    <property type="match status" value="1"/>
</dbReference>
<protein>
    <submittedName>
        <fullName evidence="2">OST5 family protein</fullName>
    </submittedName>
</protein>
<dbReference type="InterPro" id="IPR048136">
    <property type="entry name" value="STM3941-like"/>
</dbReference>
<dbReference type="Proteomes" id="UP001228376">
    <property type="component" value="Unassembled WGS sequence"/>
</dbReference>
<dbReference type="RefSeq" id="WP_306066207.1">
    <property type="nucleotide sequence ID" value="NZ_JAROCA020000001.1"/>
</dbReference>
<name>A0ABU5CKR8_9BACI</name>
<evidence type="ECO:0000256" key="1">
    <source>
        <dbReference type="SAM" id="Phobius"/>
    </source>
</evidence>
<evidence type="ECO:0000313" key="3">
    <source>
        <dbReference type="Proteomes" id="UP001228376"/>
    </source>
</evidence>
<keyword evidence="1" id="KW-0472">Membrane</keyword>
<comment type="caution">
    <text evidence="2">The sequence shown here is derived from an EMBL/GenBank/DDBJ whole genome shotgun (WGS) entry which is preliminary data.</text>
</comment>
<accession>A0ABU5CKR8</accession>